<feature type="signal peptide" evidence="1">
    <location>
        <begin position="1"/>
        <end position="19"/>
    </location>
</feature>
<protein>
    <recommendedName>
        <fullName evidence="4">TonB C-terminal domain-containing protein</fullName>
    </recommendedName>
</protein>
<organism evidence="2 3">
    <name type="scientific">Hymenobacter jeongseonensis</name>
    <dbReference type="NCBI Taxonomy" id="2791027"/>
    <lineage>
        <taxon>Bacteria</taxon>
        <taxon>Pseudomonadati</taxon>
        <taxon>Bacteroidota</taxon>
        <taxon>Cytophagia</taxon>
        <taxon>Cytophagales</taxon>
        <taxon>Hymenobacteraceae</taxon>
        <taxon>Hymenobacter</taxon>
    </lineage>
</organism>
<dbReference type="RefSeq" id="WP_196284002.1">
    <property type="nucleotide sequence ID" value="NZ_JADQDQ010000015.1"/>
</dbReference>
<reference evidence="2 3" key="1">
    <citation type="submission" date="2020-11" db="EMBL/GenBank/DDBJ databases">
        <authorList>
            <person name="Kim M.K."/>
        </authorList>
    </citation>
    <scope>NUCLEOTIDE SEQUENCE [LARGE SCALE GENOMIC DNA]</scope>
    <source>
        <strain evidence="2 3">BT683</strain>
    </source>
</reference>
<accession>A0ABS0IMV6</accession>
<keyword evidence="3" id="KW-1185">Reference proteome</keyword>
<dbReference type="Gene3D" id="3.30.1150.10">
    <property type="match status" value="1"/>
</dbReference>
<feature type="chain" id="PRO_5046856570" description="TonB C-terminal domain-containing protein" evidence="1">
    <location>
        <begin position="20"/>
        <end position="147"/>
    </location>
</feature>
<dbReference type="EMBL" id="JADQDQ010000015">
    <property type="protein sequence ID" value="MBF9239651.1"/>
    <property type="molecule type" value="Genomic_DNA"/>
</dbReference>
<evidence type="ECO:0008006" key="4">
    <source>
        <dbReference type="Google" id="ProtNLM"/>
    </source>
</evidence>
<gene>
    <name evidence="2" type="ORF">I2I05_19820</name>
</gene>
<evidence type="ECO:0000313" key="2">
    <source>
        <dbReference type="EMBL" id="MBF9239651.1"/>
    </source>
</evidence>
<dbReference type="Proteomes" id="UP000597617">
    <property type="component" value="Unassembled WGS sequence"/>
</dbReference>
<dbReference type="SUPFAM" id="SSF74653">
    <property type="entry name" value="TolA/TonB C-terminal domain"/>
    <property type="match status" value="1"/>
</dbReference>
<keyword evidence="1" id="KW-0732">Signal</keyword>
<evidence type="ECO:0000256" key="1">
    <source>
        <dbReference type="SAM" id="SignalP"/>
    </source>
</evidence>
<comment type="caution">
    <text evidence="2">The sequence shown here is derived from an EMBL/GenBank/DDBJ whole genome shotgun (WGS) entry which is preliminary data.</text>
</comment>
<proteinExistence type="predicted"/>
<evidence type="ECO:0000313" key="3">
    <source>
        <dbReference type="Proteomes" id="UP000597617"/>
    </source>
</evidence>
<name>A0ABS0IMV6_9BACT</name>
<sequence>MRTSVLFSFCFLAATLCRAQAPCDSLYAQEDAFTAGKGGLVWFEKAPEIIGGRGPLVRYNVPKDSVGAVYFRVLIDAQGNPLCLRWLRVTNEALRGTAIALASTLRFTPAVRQGKGIPVSMTLVVRFVEGPPPTKKELRKARPAHVQ</sequence>